<keyword evidence="8" id="KW-1185">Reference proteome</keyword>
<evidence type="ECO:0000256" key="3">
    <source>
        <dbReference type="ARBA" id="ARBA00022692"/>
    </source>
</evidence>
<name>A0A2M9CFP2_9MICO</name>
<reference evidence="7 8" key="1">
    <citation type="submission" date="2017-11" db="EMBL/GenBank/DDBJ databases">
        <title>Genomic Encyclopedia of Archaeal and Bacterial Type Strains, Phase II (KMG-II): From Individual Species to Whole Genera.</title>
        <authorList>
            <person name="Goeker M."/>
        </authorList>
    </citation>
    <scope>NUCLEOTIDE SEQUENCE [LARGE SCALE GENOMIC DNA]</scope>
    <source>
        <strain evidence="7 8">DSM 27393</strain>
    </source>
</reference>
<evidence type="ECO:0000256" key="4">
    <source>
        <dbReference type="ARBA" id="ARBA00022989"/>
    </source>
</evidence>
<feature type="transmembrane region" description="Helical" evidence="6">
    <location>
        <begin position="117"/>
        <end position="135"/>
    </location>
</feature>
<evidence type="ECO:0000256" key="2">
    <source>
        <dbReference type="ARBA" id="ARBA00022475"/>
    </source>
</evidence>
<organism evidence="7 8">
    <name type="scientific">Diaminobutyricimonas aerilata</name>
    <dbReference type="NCBI Taxonomy" id="1162967"/>
    <lineage>
        <taxon>Bacteria</taxon>
        <taxon>Bacillati</taxon>
        <taxon>Actinomycetota</taxon>
        <taxon>Actinomycetes</taxon>
        <taxon>Micrococcales</taxon>
        <taxon>Microbacteriaceae</taxon>
        <taxon>Diaminobutyricimonas</taxon>
    </lineage>
</organism>
<sequence length="209" mass="21933">MRPLSTAQPERDATRHSALENIAGLLVGTFVISLGLDLLRTGGAVTGGTAGLALLLSYGTGWPFPVLFVAVNAPFFVLAAWVKGWRFTLISAGTVVAVSAFAVVHDAGFEVLRLDPVYAVIAGNILCGIGMLILFRHGASVGGFSIVALIAQERWGWRAGYVQLAFDLAVVAGSLAVIAPWISGLSALGAVVLNLIIAMNHRPERYVGH</sequence>
<evidence type="ECO:0000256" key="5">
    <source>
        <dbReference type="ARBA" id="ARBA00023136"/>
    </source>
</evidence>
<dbReference type="PANTHER" id="PTHR33545:SF5">
    <property type="entry name" value="UPF0750 MEMBRANE PROTEIN YITT"/>
    <property type="match status" value="1"/>
</dbReference>
<feature type="transmembrane region" description="Helical" evidence="6">
    <location>
        <begin position="87"/>
        <end position="105"/>
    </location>
</feature>
<keyword evidence="3 6" id="KW-0812">Transmembrane</keyword>
<dbReference type="InterPro" id="IPR051461">
    <property type="entry name" value="UPF0750_membrane"/>
</dbReference>
<keyword evidence="5 6" id="KW-0472">Membrane</keyword>
<evidence type="ECO:0000256" key="1">
    <source>
        <dbReference type="ARBA" id="ARBA00004651"/>
    </source>
</evidence>
<dbReference type="RefSeq" id="WP_245866417.1">
    <property type="nucleotide sequence ID" value="NZ_PGFF01000001.1"/>
</dbReference>
<evidence type="ECO:0000313" key="8">
    <source>
        <dbReference type="Proteomes" id="UP000228758"/>
    </source>
</evidence>
<dbReference type="AlphaFoldDB" id="A0A2M9CFP2"/>
<evidence type="ECO:0000313" key="7">
    <source>
        <dbReference type="EMBL" id="PJJ70733.1"/>
    </source>
</evidence>
<accession>A0A2M9CFP2</accession>
<feature type="transmembrane region" description="Helical" evidence="6">
    <location>
        <begin position="21"/>
        <end position="42"/>
    </location>
</feature>
<dbReference type="Pfam" id="PF02588">
    <property type="entry name" value="YitT_membrane"/>
    <property type="match status" value="1"/>
</dbReference>
<evidence type="ECO:0000256" key="6">
    <source>
        <dbReference type="SAM" id="Phobius"/>
    </source>
</evidence>
<keyword evidence="4 6" id="KW-1133">Transmembrane helix</keyword>
<dbReference type="Proteomes" id="UP000228758">
    <property type="component" value="Unassembled WGS sequence"/>
</dbReference>
<feature type="transmembrane region" description="Helical" evidence="6">
    <location>
        <begin position="155"/>
        <end position="175"/>
    </location>
</feature>
<proteinExistence type="predicted"/>
<dbReference type="EMBL" id="PGFF01000001">
    <property type="protein sequence ID" value="PJJ70733.1"/>
    <property type="molecule type" value="Genomic_DNA"/>
</dbReference>
<gene>
    <name evidence="7" type="ORF">CLV46_0258</name>
</gene>
<feature type="transmembrane region" description="Helical" evidence="6">
    <location>
        <begin position="62"/>
        <end position="82"/>
    </location>
</feature>
<protein>
    <submittedName>
        <fullName evidence="7">Putative 5xTM membrane YitT family protein</fullName>
    </submittedName>
</protein>
<dbReference type="PANTHER" id="PTHR33545">
    <property type="entry name" value="UPF0750 MEMBRANE PROTEIN YITT-RELATED"/>
    <property type="match status" value="1"/>
</dbReference>
<dbReference type="InterPro" id="IPR003740">
    <property type="entry name" value="YitT"/>
</dbReference>
<keyword evidence="2" id="KW-1003">Cell membrane</keyword>
<comment type="caution">
    <text evidence="7">The sequence shown here is derived from an EMBL/GenBank/DDBJ whole genome shotgun (WGS) entry which is preliminary data.</text>
</comment>
<dbReference type="GO" id="GO:0005886">
    <property type="term" value="C:plasma membrane"/>
    <property type="evidence" value="ECO:0007669"/>
    <property type="project" value="UniProtKB-SubCell"/>
</dbReference>
<comment type="subcellular location">
    <subcellularLocation>
        <location evidence="1">Cell membrane</location>
        <topology evidence="1">Multi-pass membrane protein</topology>
    </subcellularLocation>
</comment>